<dbReference type="GeneID" id="25323643"/>
<reference evidence="2 3" key="1">
    <citation type="submission" date="2015-01" db="EMBL/GenBank/DDBJ databases">
        <title>The Genome Sequence of Exophiala xenobiotica CBS118157.</title>
        <authorList>
            <consortium name="The Broad Institute Genomics Platform"/>
            <person name="Cuomo C."/>
            <person name="de Hoog S."/>
            <person name="Gorbushina A."/>
            <person name="Stielow B."/>
            <person name="Teixiera M."/>
            <person name="Abouelleil A."/>
            <person name="Chapman S.B."/>
            <person name="Priest M."/>
            <person name="Young S.K."/>
            <person name="Wortman J."/>
            <person name="Nusbaum C."/>
            <person name="Birren B."/>
        </authorList>
    </citation>
    <scope>NUCLEOTIDE SEQUENCE [LARGE SCALE GENOMIC DNA]</scope>
    <source>
        <strain evidence="2 3">CBS 118157</strain>
    </source>
</reference>
<evidence type="ECO:0000313" key="2">
    <source>
        <dbReference type="EMBL" id="KIW61636.1"/>
    </source>
</evidence>
<dbReference type="OrthoDB" id="278212at2759"/>
<dbReference type="GO" id="GO:0042256">
    <property type="term" value="P:cytosolic ribosome assembly"/>
    <property type="evidence" value="ECO:0007669"/>
    <property type="project" value="TreeGrafter"/>
</dbReference>
<evidence type="ECO:0000256" key="1">
    <source>
        <dbReference type="SAM" id="MobiDB-lite"/>
    </source>
</evidence>
<feature type="compositionally biased region" description="Acidic residues" evidence="1">
    <location>
        <begin position="141"/>
        <end position="151"/>
    </location>
</feature>
<feature type="region of interest" description="Disordered" evidence="1">
    <location>
        <begin position="141"/>
        <end position="173"/>
    </location>
</feature>
<dbReference type="SUPFAM" id="SSF54529">
    <property type="entry name" value="Mitochondrial glycoprotein MAM33-like"/>
    <property type="match status" value="1"/>
</dbReference>
<dbReference type="InterPro" id="IPR036561">
    <property type="entry name" value="MAM33_sf"/>
</dbReference>
<dbReference type="InterPro" id="IPR003428">
    <property type="entry name" value="MAM33"/>
</dbReference>
<dbReference type="GO" id="GO:0005759">
    <property type="term" value="C:mitochondrial matrix"/>
    <property type="evidence" value="ECO:0007669"/>
    <property type="project" value="InterPro"/>
</dbReference>
<dbReference type="PANTHER" id="PTHR10826:SF1">
    <property type="entry name" value="COMPLEMENT COMPONENT 1 Q SUBCOMPONENT-BINDING PROTEIN, MITOCHONDRIAL"/>
    <property type="match status" value="1"/>
</dbReference>
<evidence type="ECO:0008006" key="4">
    <source>
        <dbReference type="Google" id="ProtNLM"/>
    </source>
</evidence>
<dbReference type="Pfam" id="PF02330">
    <property type="entry name" value="MAM33"/>
    <property type="match status" value="1"/>
</dbReference>
<sequence>MNSLRLFSRALPKASLRQSAIRYSPSVSRFTARRPIWQPAMRTSYPAFSTSTFHREPAGDSDLELAEKLNSERQLELENNDESTVAAIDDFLKTHPWEVQDKPGTHEVTLTREFGNEKIKVSLSVAEIDNMPEEDEFGGLDEDGSLEDEADYGSNKATINQSGTRGGKVDVMPEDSIAPADREGEDAAGMTSETPAYPIHLTITITKPGKKALEIRAVAQEGTVEIDTISFFPKESLLEAQNPKDAQEARSLYAGPTIGNLDPDLQAMLEKYLEERGIDAELATFLFEYVDYKEQREYVKWLDDVKSFVEE</sequence>
<evidence type="ECO:0000313" key="3">
    <source>
        <dbReference type="Proteomes" id="UP000054342"/>
    </source>
</evidence>
<dbReference type="HOGENOM" id="CLU_072692_0_0_1"/>
<dbReference type="RefSeq" id="XP_013322220.1">
    <property type="nucleotide sequence ID" value="XM_013466766.1"/>
</dbReference>
<protein>
    <recommendedName>
        <fullName evidence="4">Mitochondrial glycoprotein</fullName>
    </recommendedName>
</protein>
<dbReference type="EMBL" id="KN847317">
    <property type="protein sequence ID" value="KIW61636.1"/>
    <property type="molecule type" value="Genomic_DNA"/>
</dbReference>
<proteinExistence type="predicted"/>
<name>A0A0D2C9J8_9EURO</name>
<dbReference type="Gene3D" id="3.10.280.10">
    <property type="entry name" value="Mitochondrial glycoprotein"/>
    <property type="match status" value="1"/>
</dbReference>
<gene>
    <name evidence="2" type="ORF">PV05_01735</name>
</gene>
<dbReference type="AlphaFoldDB" id="A0A0D2C9J8"/>
<dbReference type="STRING" id="348802.A0A0D2C9J8"/>
<organism evidence="2 3">
    <name type="scientific">Exophiala xenobiotica</name>
    <dbReference type="NCBI Taxonomy" id="348802"/>
    <lineage>
        <taxon>Eukaryota</taxon>
        <taxon>Fungi</taxon>
        <taxon>Dikarya</taxon>
        <taxon>Ascomycota</taxon>
        <taxon>Pezizomycotina</taxon>
        <taxon>Eurotiomycetes</taxon>
        <taxon>Chaetothyriomycetidae</taxon>
        <taxon>Chaetothyriales</taxon>
        <taxon>Herpotrichiellaceae</taxon>
        <taxon>Exophiala</taxon>
    </lineage>
</organism>
<accession>A0A0D2C9J8</accession>
<keyword evidence="3" id="KW-1185">Reference proteome</keyword>
<dbReference type="Proteomes" id="UP000054342">
    <property type="component" value="Unassembled WGS sequence"/>
</dbReference>
<dbReference type="PANTHER" id="PTHR10826">
    <property type="entry name" value="COMPLEMENT COMPONENT 1"/>
    <property type="match status" value="1"/>
</dbReference>